<proteinExistence type="predicted"/>
<protein>
    <recommendedName>
        <fullName evidence="2">Nicotinate dehydrogenase medium molybdopterin subunit</fullName>
    </recommendedName>
</protein>
<dbReference type="InterPro" id="IPR037165">
    <property type="entry name" value="AldOxase/xan_DH_Mopterin-bd_sf"/>
</dbReference>
<gene>
    <name evidence="1" type="ORF">SDC9_206715</name>
</gene>
<accession>A0A645J5S3</accession>
<dbReference type="AlphaFoldDB" id="A0A645J5S3"/>
<sequence>MPPIEVHLIEKGTPEQNAFGAKGVGEITTIPTAPAAALACQRVDGKFRDRLPLADTAYRKA</sequence>
<evidence type="ECO:0008006" key="2">
    <source>
        <dbReference type="Google" id="ProtNLM"/>
    </source>
</evidence>
<name>A0A645J5S3_9ZZZZ</name>
<comment type="caution">
    <text evidence="1">The sequence shown here is derived from an EMBL/GenBank/DDBJ whole genome shotgun (WGS) entry which is preliminary data.</text>
</comment>
<organism evidence="1">
    <name type="scientific">bioreactor metagenome</name>
    <dbReference type="NCBI Taxonomy" id="1076179"/>
    <lineage>
        <taxon>unclassified sequences</taxon>
        <taxon>metagenomes</taxon>
        <taxon>ecological metagenomes</taxon>
    </lineage>
</organism>
<reference evidence="1" key="1">
    <citation type="submission" date="2019-08" db="EMBL/GenBank/DDBJ databases">
        <authorList>
            <person name="Kucharzyk K."/>
            <person name="Murdoch R.W."/>
            <person name="Higgins S."/>
            <person name="Loffler F."/>
        </authorList>
    </citation>
    <scope>NUCLEOTIDE SEQUENCE</scope>
</reference>
<evidence type="ECO:0000313" key="1">
    <source>
        <dbReference type="EMBL" id="MPN58998.1"/>
    </source>
</evidence>
<dbReference type="SUPFAM" id="SSF56003">
    <property type="entry name" value="Molybdenum cofactor-binding domain"/>
    <property type="match status" value="1"/>
</dbReference>
<dbReference type="Gene3D" id="3.30.365.10">
    <property type="entry name" value="Aldehyde oxidase/xanthine dehydrogenase, molybdopterin binding domain"/>
    <property type="match status" value="1"/>
</dbReference>
<dbReference type="GO" id="GO:0016491">
    <property type="term" value="F:oxidoreductase activity"/>
    <property type="evidence" value="ECO:0007669"/>
    <property type="project" value="InterPro"/>
</dbReference>
<dbReference type="EMBL" id="VSSQ01132466">
    <property type="protein sequence ID" value="MPN58998.1"/>
    <property type="molecule type" value="Genomic_DNA"/>
</dbReference>